<dbReference type="Proteomes" id="UP000308197">
    <property type="component" value="Unassembled WGS sequence"/>
</dbReference>
<protein>
    <submittedName>
        <fullName evidence="1">Uncharacterized protein</fullName>
    </submittedName>
</protein>
<dbReference type="InParanoid" id="A0A5C3PYQ2"/>
<keyword evidence="2" id="KW-1185">Reference proteome</keyword>
<gene>
    <name evidence="1" type="ORF">K466DRAFT_658669</name>
</gene>
<proteinExistence type="predicted"/>
<name>A0A5C3PYQ2_9APHY</name>
<dbReference type="InterPro" id="IPR016024">
    <property type="entry name" value="ARM-type_fold"/>
</dbReference>
<organism evidence="1 2">
    <name type="scientific">Polyporus arcularius HHB13444</name>
    <dbReference type="NCBI Taxonomy" id="1314778"/>
    <lineage>
        <taxon>Eukaryota</taxon>
        <taxon>Fungi</taxon>
        <taxon>Dikarya</taxon>
        <taxon>Basidiomycota</taxon>
        <taxon>Agaricomycotina</taxon>
        <taxon>Agaricomycetes</taxon>
        <taxon>Polyporales</taxon>
        <taxon>Polyporaceae</taxon>
        <taxon>Polyporus</taxon>
    </lineage>
</organism>
<accession>A0A5C3PYQ2</accession>
<reference evidence="1 2" key="1">
    <citation type="journal article" date="2019" name="Nat. Ecol. Evol.">
        <title>Megaphylogeny resolves global patterns of mushroom evolution.</title>
        <authorList>
            <person name="Varga T."/>
            <person name="Krizsan K."/>
            <person name="Foldi C."/>
            <person name="Dima B."/>
            <person name="Sanchez-Garcia M."/>
            <person name="Sanchez-Ramirez S."/>
            <person name="Szollosi G.J."/>
            <person name="Szarkandi J.G."/>
            <person name="Papp V."/>
            <person name="Albert L."/>
            <person name="Andreopoulos W."/>
            <person name="Angelini C."/>
            <person name="Antonin V."/>
            <person name="Barry K.W."/>
            <person name="Bougher N.L."/>
            <person name="Buchanan P."/>
            <person name="Buyck B."/>
            <person name="Bense V."/>
            <person name="Catcheside P."/>
            <person name="Chovatia M."/>
            <person name="Cooper J."/>
            <person name="Damon W."/>
            <person name="Desjardin D."/>
            <person name="Finy P."/>
            <person name="Geml J."/>
            <person name="Haridas S."/>
            <person name="Hughes K."/>
            <person name="Justo A."/>
            <person name="Karasinski D."/>
            <person name="Kautmanova I."/>
            <person name="Kiss B."/>
            <person name="Kocsube S."/>
            <person name="Kotiranta H."/>
            <person name="LaButti K.M."/>
            <person name="Lechner B.E."/>
            <person name="Liimatainen K."/>
            <person name="Lipzen A."/>
            <person name="Lukacs Z."/>
            <person name="Mihaltcheva S."/>
            <person name="Morgado L.N."/>
            <person name="Niskanen T."/>
            <person name="Noordeloos M.E."/>
            <person name="Ohm R.A."/>
            <person name="Ortiz-Santana B."/>
            <person name="Ovrebo C."/>
            <person name="Racz N."/>
            <person name="Riley R."/>
            <person name="Savchenko A."/>
            <person name="Shiryaev A."/>
            <person name="Soop K."/>
            <person name="Spirin V."/>
            <person name="Szebenyi C."/>
            <person name="Tomsovsky M."/>
            <person name="Tulloss R.E."/>
            <person name="Uehling J."/>
            <person name="Grigoriev I.V."/>
            <person name="Vagvolgyi C."/>
            <person name="Papp T."/>
            <person name="Martin F.M."/>
            <person name="Miettinen O."/>
            <person name="Hibbett D.S."/>
            <person name="Nagy L.G."/>
        </authorList>
    </citation>
    <scope>NUCLEOTIDE SEQUENCE [LARGE SCALE GENOMIC DNA]</scope>
    <source>
        <strain evidence="1 2">HHB13444</strain>
    </source>
</reference>
<dbReference type="SUPFAM" id="SSF48371">
    <property type="entry name" value="ARM repeat"/>
    <property type="match status" value="1"/>
</dbReference>
<sequence>MNPSNTDATLQGLLEELYTDICRIVSSRPLRAGGSTLYQVCRRLGIGTASTRRGLRKLHARLPEISRKLLYVFDRARSRHQEKWTVCDVIGYIWIMLCADAALCHDLLARGYLLAEVLCVAEMMTPSVVRVLLSVLVRNGDDGTRSGILNALPFILAEWSPWESYEDSDELLLITLCHCIGVDTFRATAESSFARGIPVAFVAKVALDALEDPASRTSYDLVIHAIPLLISCAQTCPPEESEARARILDFLAVLLHSRDVALRCVAAWVFCGLPAVERKSTSGHLSPRGTVELVDYSELLQWDPPPAHERAAIQTYTAMLHKLLWELSQDGDFYEFGVGMAHVLLNGPFIYNEDHLPYPKTGVLSGLDVWYSLLPETAQVLKGRGDPSHLNMADVLALEHLVLTGQSDAAANYAREVLRRNSEHTYAL</sequence>
<dbReference type="AlphaFoldDB" id="A0A5C3PYQ2"/>
<evidence type="ECO:0000313" key="1">
    <source>
        <dbReference type="EMBL" id="TFK93210.1"/>
    </source>
</evidence>
<evidence type="ECO:0000313" key="2">
    <source>
        <dbReference type="Proteomes" id="UP000308197"/>
    </source>
</evidence>
<dbReference type="EMBL" id="ML210985">
    <property type="protein sequence ID" value="TFK93210.1"/>
    <property type="molecule type" value="Genomic_DNA"/>
</dbReference>